<dbReference type="InterPro" id="IPR008792">
    <property type="entry name" value="PQQD"/>
</dbReference>
<dbReference type="EMBL" id="CAKKNS010000011">
    <property type="protein sequence ID" value="CAH0417528.1"/>
    <property type="molecule type" value="Genomic_DNA"/>
</dbReference>
<sequence>MLNKYRKNPQYKLRKFGGNSYLFNSDSAFEVNEVGVSVWKNIGKQKTIDELAKELQKLYNNAEQSSISIDIDDFIRTLLAENMITIRR</sequence>
<name>A0ABN8BL78_9LACO</name>
<accession>A0ABN8BL78</accession>
<dbReference type="Proteomes" id="UP000789707">
    <property type="component" value="Unassembled WGS sequence"/>
</dbReference>
<gene>
    <name evidence="1" type="ORF">WFA24289_01870</name>
</gene>
<keyword evidence="2" id="KW-1185">Reference proteome</keyword>
<protein>
    <recommendedName>
        <fullName evidence="3">PqqD family protein</fullName>
    </recommendedName>
</protein>
<dbReference type="Gene3D" id="1.10.10.1150">
    <property type="entry name" value="Coenzyme PQQ synthesis protein D (PqqD)"/>
    <property type="match status" value="1"/>
</dbReference>
<evidence type="ECO:0008006" key="3">
    <source>
        <dbReference type="Google" id="ProtNLM"/>
    </source>
</evidence>
<organism evidence="1 2">
    <name type="scientific">Periweissella fabaria</name>
    <dbReference type="NCBI Taxonomy" id="546157"/>
    <lineage>
        <taxon>Bacteria</taxon>
        <taxon>Bacillati</taxon>
        <taxon>Bacillota</taxon>
        <taxon>Bacilli</taxon>
        <taxon>Lactobacillales</taxon>
        <taxon>Lactobacillaceae</taxon>
        <taxon>Periweissella</taxon>
    </lineage>
</organism>
<dbReference type="Pfam" id="PF05402">
    <property type="entry name" value="PqqD"/>
    <property type="match status" value="1"/>
</dbReference>
<dbReference type="InterPro" id="IPR041881">
    <property type="entry name" value="PqqD_sf"/>
</dbReference>
<proteinExistence type="predicted"/>
<evidence type="ECO:0000313" key="2">
    <source>
        <dbReference type="Proteomes" id="UP000789707"/>
    </source>
</evidence>
<reference evidence="1 2" key="1">
    <citation type="submission" date="2021-11" db="EMBL/GenBank/DDBJ databases">
        <authorList>
            <person name="Depoorter E."/>
        </authorList>
    </citation>
    <scope>NUCLEOTIDE SEQUENCE [LARGE SCALE GENOMIC DNA]</scope>
    <source>
        <strain evidence="1 2">LMG 24289</strain>
    </source>
</reference>
<dbReference type="RefSeq" id="WP_230097551.1">
    <property type="nucleotide sequence ID" value="NZ_CAKKNS010000011.1"/>
</dbReference>
<evidence type="ECO:0000313" key="1">
    <source>
        <dbReference type="EMBL" id="CAH0417528.1"/>
    </source>
</evidence>
<comment type="caution">
    <text evidence="1">The sequence shown here is derived from an EMBL/GenBank/DDBJ whole genome shotgun (WGS) entry which is preliminary data.</text>
</comment>